<keyword evidence="12" id="KW-1185">Reference proteome</keyword>
<keyword evidence="5 9" id="KW-0067">ATP-binding</keyword>
<dbReference type="GO" id="GO:0016779">
    <property type="term" value="F:nucleotidyltransferase activity"/>
    <property type="evidence" value="ECO:0007669"/>
    <property type="project" value="UniProtKB-KW"/>
</dbReference>
<dbReference type="PANTHER" id="PTHR21342:SF1">
    <property type="entry name" value="PHOSPHOPANTETHEINE ADENYLYLTRANSFERASE"/>
    <property type="match status" value="1"/>
</dbReference>
<evidence type="ECO:0000256" key="7">
    <source>
        <dbReference type="ARBA" id="ARBA00022993"/>
    </source>
</evidence>
<dbReference type="PRINTS" id="PR01020">
    <property type="entry name" value="LPSBIOSNTHSS"/>
</dbReference>
<feature type="binding site" evidence="9">
    <location>
        <position position="18"/>
    </location>
    <ligand>
        <name>ATP</name>
        <dbReference type="ChEBI" id="CHEBI:30616"/>
    </ligand>
</feature>
<comment type="similarity">
    <text evidence="9">Belongs to the bacterial CoaD family.</text>
</comment>
<comment type="catalytic activity">
    <reaction evidence="8 9">
        <text>(R)-4'-phosphopantetheine + ATP + H(+) = 3'-dephospho-CoA + diphosphate</text>
        <dbReference type="Rhea" id="RHEA:19801"/>
        <dbReference type="ChEBI" id="CHEBI:15378"/>
        <dbReference type="ChEBI" id="CHEBI:30616"/>
        <dbReference type="ChEBI" id="CHEBI:33019"/>
        <dbReference type="ChEBI" id="CHEBI:57328"/>
        <dbReference type="ChEBI" id="CHEBI:61723"/>
        <dbReference type="EC" id="2.7.7.3"/>
    </reaction>
</comment>
<proteinExistence type="inferred from homology"/>
<protein>
    <recommendedName>
        <fullName evidence="9">Phosphopantetheine adenylyltransferase</fullName>
        <ecNumber evidence="9">2.7.7.3</ecNumber>
    </recommendedName>
    <alternativeName>
        <fullName evidence="9">Dephospho-CoA pyrophosphorylase</fullName>
    </alternativeName>
    <alternativeName>
        <fullName evidence="9">Pantetheine-phosphate adenylyltransferase</fullName>
        <shortName evidence="9">PPAT</shortName>
    </alternativeName>
</protein>
<keyword evidence="3 9" id="KW-0548">Nucleotidyltransferase</keyword>
<reference evidence="11" key="2">
    <citation type="submission" date="2024-02" db="EMBL/GenBank/DDBJ databases">
        <title>The Genome Sequence of Enterococcus diestrammenae JM9A.</title>
        <authorList>
            <person name="Earl A."/>
            <person name="Manson A."/>
            <person name="Gilmore M."/>
            <person name="Sanders J."/>
            <person name="Shea T."/>
            <person name="Howe W."/>
            <person name="Livny J."/>
            <person name="Cuomo C."/>
            <person name="Neafsey D."/>
            <person name="Birren B."/>
        </authorList>
    </citation>
    <scope>NUCLEOTIDE SEQUENCE</scope>
    <source>
        <strain evidence="11">JM9A</strain>
    </source>
</reference>
<dbReference type="InterPro" id="IPR001980">
    <property type="entry name" value="PPAT"/>
</dbReference>
<dbReference type="EMBL" id="MAEI02000001">
    <property type="protein sequence ID" value="MEO1781842.1"/>
    <property type="molecule type" value="Genomic_DNA"/>
</dbReference>
<dbReference type="HAMAP" id="MF_00151">
    <property type="entry name" value="PPAT_bact"/>
    <property type="match status" value="1"/>
</dbReference>
<feature type="binding site" evidence="9">
    <location>
        <position position="75"/>
    </location>
    <ligand>
        <name>substrate</name>
    </ligand>
</feature>
<feature type="binding site" evidence="9">
    <location>
        <begin position="90"/>
        <end position="92"/>
    </location>
    <ligand>
        <name>ATP</name>
        <dbReference type="ChEBI" id="CHEBI:30616"/>
    </ligand>
</feature>
<comment type="caution">
    <text evidence="11">The sequence shown here is derived from an EMBL/GenBank/DDBJ whole genome shotgun (WGS) entry which is preliminary data.</text>
</comment>
<dbReference type="NCBIfam" id="TIGR00125">
    <property type="entry name" value="cyt_tran_rel"/>
    <property type="match status" value="1"/>
</dbReference>
<comment type="subunit">
    <text evidence="9">Homohexamer.</text>
</comment>
<evidence type="ECO:0000256" key="1">
    <source>
        <dbReference type="ARBA" id="ARBA00022490"/>
    </source>
</evidence>
<sequence>MKKIALFPGSFDPFTNGHLDTVERGAKLFDELIIGVFINTSKASWFTSEERTELVRQAVAHLDNVRVISQESELTVTSAQRLGAKFLLRGIRSVKDYEYEKDIMTMNSHLAPDIETVILLANPEYSHISSSLLKEVLLFGGDVAKYLPPVINEAFLRKRASHEKLQ</sequence>
<name>A0ABV0F473_9ENTE</name>
<comment type="cofactor">
    <cofactor evidence="9">
        <name>Mg(2+)</name>
        <dbReference type="ChEBI" id="CHEBI:18420"/>
    </cofactor>
</comment>
<feature type="binding site" evidence="9">
    <location>
        <position position="42"/>
    </location>
    <ligand>
        <name>substrate</name>
    </ligand>
</feature>
<dbReference type="SUPFAM" id="SSF52374">
    <property type="entry name" value="Nucleotidylyl transferase"/>
    <property type="match status" value="1"/>
</dbReference>
<feature type="binding site" evidence="9">
    <location>
        <position position="100"/>
    </location>
    <ligand>
        <name>ATP</name>
        <dbReference type="ChEBI" id="CHEBI:30616"/>
    </ligand>
</feature>
<dbReference type="NCBIfam" id="TIGR01510">
    <property type="entry name" value="coaD_prev_kdtB"/>
    <property type="match status" value="1"/>
</dbReference>
<dbReference type="Proteomes" id="UP001429357">
    <property type="component" value="Unassembled WGS sequence"/>
</dbReference>
<organism evidence="11 12">
    <name type="scientific">Enterococcus diestrammenae</name>
    <dbReference type="NCBI Taxonomy" id="1155073"/>
    <lineage>
        <taxon>Bacteria</taxon>
        <taxon>Bacillati</taxon>
        <taxon>Bacillota</taxon>
        <taxon>Bacilli</taxon>
        <taxon>Lactobacillales</taxon>
        <taxon>Enterococcaceae</taxon>
        <taxon>Enterococcus</taxon>
    </lineage>
</organism>
<accession>A0ABV0F473</accession>
<evidence type="ECO:0000256" key="3">
    <source>
        <dbReference type="ARBA" id="ARBA00022695"/>
    </source>
</evidence>
<evidence type="ECO:0000256" key="4">
    <source>
        <dbReference type="ARBA" id="ARBA00022741"/>
    </source>
</evidence>
<dbReference type="RefSeq" id="WP_161868554.1">
    <property type="nucleotide sequence ID" value="NZ_JBMRGR010000002.1"/>
</dbReference>
<comment type="function">
    <text evidence="9">Reversibly transfers an adenylyl group from ATP to 4'-phosphopantetheine, yielding dephospho-CoA (dPCoA) and pyrophosphate.</text>
</comment>
<evidence type="ECO:0000259" key="10">
    <source>
        <dbReference type="Pfam" id="PF01467"/>
    </source>
</evidence>
<comment type="subcellular location">
    <subcellularLocation>
        <location evidence="9">Cytoplasm</location>
    </subcellularLocation>
</comment>
<feature type="site" description="Transition state stabilizer" evidence="9">
    <location>
        <position position="18"/>
    </location>
</feature>
<dbReference type="CDD" id="cd02163">
    <property type="entry name" value="PPAT"/>
    <property type="match status" value="1"/>
</dbReference>
<dbReference type="EC" id="2.7.7.3" evidence="9"/>
<evidence type="ECO:0000256" key="8">
    <source>
        <dbReference type="ARBA" id="ARBA00029346"/>
    </source>
</evidence>
<evidence type="ECO:0000256" key="5">
    <source>
        <dbReference type="ARBA" id="ARBA00022840"/>
    </source>
</evidence>
<keyword evidence="2 9" id="KW-0808">Transferase</keyword>
<gene>
    <name evidence="9" type="primary">coaD</name>
    <name evidence="11" type="ORF">BAU18_001431</name>
</gene>
<evidence type="ECO:0000256" key="2">
    <source>
        <dbReference type="ARBA" id="ARBA00022679"/>
    </source>
</evidence>
<feature type="binding site" evidence="9">
    <location>
        <position position="89"/>
    </location>
    <ligand>
        <name>substrate</name>
    </ligand>
</feature>
<evidence type="ECO:0000313" key="12">
    <source>
        <dbReference type="Proteomes" id="UP001429357"/>
    </source>
</evidence>
<feature type="binding site" evidence="9">
    <location>
        <begin position="125"/>
        <end position="131"/>
    </location>
    <ligand>
        <name>ATP</name>
        <dbReference type="ChEBI" id="CHEBI:30616"/>
    </ligand>
</feature>
<keyword evidence="7 9" id="KW-0173">Coenzyme A biosynthesis</keyword>
<dbReference type="PANTHER" id="PTHR21342">
    <property type="entry name" value="PHOSPHOPANTETHEINE ADENYLYLTRANSFERASE"/>
    <property type="match status" value="1"/>
</dbReference>
<feature type="domain" description="Cytidyltransferase-like" evidence="10">
    <location>
        <begin position="6"/>
        <end position="135"/>
    </location>
</feature>
<dbReference type="InterPro" id="IPR014729">
    <property type="entry name" value="Rossmann-like_a/b/a_fold"/>
</dbReference>
<feature type="binding site" evidence="9">
    <location>
        <begin position="10"/>
        <end position="11"/>
    </location>
    <ligand>
        <name>ATP</name>
        <dbReference type="ChEBI" id="CHEBI:30616"/>
    </ligand>
</feature>
<evidence type="ECO:0000313" key="11">
    <source>
        <dbReference type="EMBL" id="MEO1781842.1"/>
    </source>
</evidence>
<evidence type="ECO:0000256" key="6">
    <source>
        <dbReference type="ARBA" id="ARBA00022842"/>
    </source>
</evidence>
<comment type="pathway">
    <text evidence="9">Cofactor biosynthesis; coenzyme A biosynthesis; CoA from (R)-pantothenate: step 4/5.</text>
</comment>
<evidence type="ECO:0000256" key="9">
    <source>
        <dbReference type="HAMAP-Rule" id="MF_00151"/>
    </source>
</evidence>
<dbReference type="Gene3D" id="3.40.50.620">
    <property type="entry name" value="HUPs"/>
    <property type="match status" value="1"/>
</dbReference>
<keyword evidence="1 9" id="KW-0963">Cytoplasm</keyword>
<keyword evidence="4 9" id="KW-0547">Nucleotide-binding</keyword>
<feature type="binding site" evidence="9">
    <location>
        <position position="10"/>
    </location>
    <ligand>
        <name>substrate</name>
    </ligand>
</feature>
<dbReference type="Pfam" id="PF01467">
    <property type="entry name" value="CTP_transf_like"/>
    <property type="match status" value="1"/>
</dbReference>
<dbReference type="InterPro" id="IPR004821">
    <property type="entry name" value="Cyt_trans-like"/>
</dbReference>
<reference evidence="11" key="1">
    <citation type="submission" date="2016-06" db="EMBL/GenBank/DDBJ databases">
        <authorList>
            <person name="Van Tyne D."/>
        </authorList>
    </citation>
    <scope>NUCLEOTIDE SEQUENCE</scope>
    <source>
        <strain evidence="11">JM9A</strain>
    </source>
</reference>
<keyword evidence="6 9" id="KW-0460">Magnesium</keyword>